<feature type="region of interest" description="Disordered" evidence="1">
    <location>
        <begin position="19"/>
        <end position="72"/>
    </location>
</feature>
<protein>
    <submittedName>
        <fullName evidence="2">Uncharacterized protein</fullName>
    </submittedName>
</protein>
<reference evidence="2" key="1">
    <citation type="submission" date="2019-11" db="EMBL/GenBank/DDBJ databases">
        <title>Leishmania tarentolae CDS.</title>
        <authorList>
            <person name="Goto Y."/>
            <person name="Yamagishi J."/>
        </authorList>
    </citation>
    <scope>NUCLEOTIDE SEQUENCE [LARGE SCALE GENOMIC DNA]</scope>
    <source>
        <strain evidence="2">Parrot Tar II</strain>
    </source>
</reference>
<accession>A0A640KMQ1</accession>
<dbReference type="SUPFAM" id="SSF48371">
    <property type="entry name" value="ARM repeat"/>
    <property type="match status" value="1"/>
</dbReference>
<proteinExistence type="predicted"/>
<feature type="region of interest" description="Disordered" evidence="1">
    <location>
        <begin position="836"/>
        <end position="855"/>
    </location>
</feature>
<feature type="region of interest" description="Disordered" evidence="1">
    <location>
        <begin position="712"/>
        <end position="733"/>
    </location>
</feature>
<dbReference type="EMBL" id="BLBS01000030">
    <property type="protein sequence ID" value="GET88719.1"/>
    <property type="molecule type" value="Genomic_DNA"/>
</dbReference>
<dbReference type="VEuPathDB" id="TriTrypDB:LtaPh_2308500"/>
<evidence type="ECO:0000256" key="1">
    <source>
        <dbReference type="SAM" id="MobiDB-lite"/>
    </source>
</evidence>
<name>A0A640KMQ1_LEITA</name>
<feature type="compositionally biased region" description="Polar residues" evidence="1">
    <location>
        <begin position="31"/>
        <end position="58"/>
    </location>
</feature>
<feature type="region of interest" description="Disordered" evidence="1">
    <location>
        <begin position="214"/>
        <end position="237"/>
    </location>
</feature>
<organism evidence="2 3">
    <name type="scientific">Leishmania tarentolae</name>
    <name type="common">Sauroleishmania tarentolae</name>
    <dbReference type="NCBI Taxonomy" id="5689"/>
    <lineage>
        <taxon>Eukaryota</taxon>
        <taxon>Discoba</taxon>
        <taxon>Euglenozoa</taxon>
        <taxon>Kinetoplastea</taxon>
        <taxon>Metakinetoplastina</taxon>
        <taxon>Trypanosomatida</taxon>
        <taxon>Trypanosomatidae</taxon>
        <taxon>Leishmaniinae</taxon>
        <taxon>Leishmania</taxon>
        <taxon>lizard Leishmania</taxon>
    </lineage>
</organism>
<dbReference type="OrthoDB" id="273204at2759"/>
<keyword evidence="3" id="KW-1185">Reference proteome</keyword>
<comment type="caution">
    <text evidence="2">The sequence shown here is derived from an EMBL/GenBank/DDBJ whole genome shotgun (WGS) entry which is preliminary data.</text>
</comment>
<gene>
    <name evidence="2" type="ORF">LtaPh_2308500</name>
</gene>
<feature type="region of interest" description="Disordered" evidence="1">
    <location>
        <begin position="769"/>
        <end position="800"/>
    </location>
</feature>
<evidence type="ECO:0000313" key="2">
    <source>
        <dbReference type="EMBL" id="GET88719.1"/>
    </source>
</evidence>
<evidence type="ECO:0000313" key="3">
    <source>
        <dbReference type="Proteomes" id="UP000419144"/>
    </source>
</evidence>
<sequence length="1143" mass="122996">MDRRANACAPPPLLAATAASGATSLSRVRSRGSSAHGSSITSPQSPRCNSSRFLQTGTHGHDPADDIAFSVEPPPTMSPLALALQAHWHQLQQDILSPSEVRLGHGDTTAAHMEEDILRVLRSIAVRADMAVNDAVHTVPYLLALGHVPLPSLRTQVIALAALRGVFSSLSGVYGEEAASSFVQDVLLGEQQALQALSLSALIALKEFDGATGMHDSGSTKAHEPRRTPSALTSSVARAPLCRSGHRSLLSRGQGEAQMEGGAGRAPWVHLDRPKTAPAHLSHSSTPSRFDKGTDALLDKPTALRGRVVHAILQLFRDAADMCGSVADALLSSAALLQACIHALHRLPPQPPVPPGNVKGLVRGLSNDSCEAVDAVFFHHCEDVVSLVLTLLNSEATRHNEASLVLCSVDAPRAVCTLAQHLVHTPLFTSGAGCEGPRVVTDEEASKLLWSALKVLVRLTRGCPAAVRRFLNENASVPAFLVEVLTVPVAEVREAGALWVTALLETQPQASAELVSSLLDGTSLFTKTSSLASPLKAAAPSPASVPVLVASLMEMLHWRGEQMHVFGVSAILCWRWLLLSDPSRVAALLLCDSSLVATLIELILRWTASTSSSSSTALPTRLTALEALHVFALSYALGSLDTRARLEAHVVRGKLSHATLRRLRTHAHTILERTHPAYWSAFPTMEVEMLEEEATVSEEMRLAGATLRTFGEDETDRESCASGPSASRLMRSRGGRGGRAVFISTGAAWRQFVLESVWDLTATAEADASSTAVTAPSCVRDSVPRGRASTTQQQRRESSHRLAFYQRAGVSAGGACGASPISVLTSTSSSNAIAGTAHSARSSIPEDTDREGSTVSLADPLAHILLTRALRTIREATLLPTRQSTTAFRFHVVQQAENLDGRFVQDSIWVVLHLAQHYTQASTSSRTPFQISPNRIDAVKERPRCGDLPFHGSSMETPRSRSRSASLLLPMGLRSSVAMASPSGSFGTAPRFSDTSARIAKERNPFAPVTPPAHLRQSQLQRRQWGIKELQREDVLLFLVHHTHLMTELPDAIAAIEDHMCYLRRQLQLCPTRVVRRRCVLNDLYTNVYPKLHLFLRYVDQQARRSRSVLQLLSTVSGGSIHSGNVLDVYDAVGQCTGLAAAE</sequence>
<dbReference type="AlphaFoldDB" id="A0A640KMQ1"/>
<dbReference type="InterPro" id="IPR016024">
    <property type="entry name" value="ARM-type_fold"/>
</dbReference>
<dbReference type="Proteomes" id="UP000419144">
    <property type="component" value="Unassembled WGS sequence"/>
</dbReference>